<keyword evidence="1" id="KW-0732">Signal</keyword>
<evidence type="ECO:0000256" key="1">
    <source>
        <dbReference type="SAM" id="SignalP"/>
    </source>
</evidence>
<dbReference type="EMBL" id="FNDO01000001">
    <property type="protein sequence ID" value="SDH10356.1"/>
    <property type="molecule type" value="Genomic_DNA"/>
</dbReference>
<feature type="signal peptide" evidence="1">
    <location>
        <begin position="1"/>
        <end position="19"/>
    </location>
</feature>
<organism evidence="2 3">
    <name type="scientific">Bacteroides ovatus</name>
    <dbReference type="NCBI Taxonomy" id="28116"/>
    <lineage>
        <taxon>Bacteria</taxon>
        <taxon>Pseudomonadati</taxon>
        <taxon>Bacteroidota</taxon>
        <taxon>Bacteroidia</taxon>
        <taxon>Bacteroidales</taxon>
        <taxon>Bacteroidaceae</taxon>
        <taxon>Bacteroides</taxon>
    </lineage>
</organism>
<feature type="chain" id="PRO_5010223429" evidence="1">
    <location>
        <begin position="20"/>
        <end position="685"/>
    </location>
</feature>
<evidence type="ECO:0000313" key="3">
    <source>
        <dbReference type="Proteomes" id="UP000181870"/>
    </source>
</evidence>
<dbReference type="InterPro" id="IPR017853">
    <property type="entry name" value="GH"/>
</dbReference>
<dbReference type="AlphaFoldDB" id="A0A1G7ZP83"/>
<protein>
    <submittedName>
        <fullName evidence="2">Melibiase</fullName>
    </submittedName>
</protein>
<gene>
    <name evidence="2" type="ORF">SAMN05192582_1001155</name>
</gene>
<sequence>MKKLLIVLALACTLSSLYAQKTCYSELKGDTLVIGNECIERKFIWNDGNLVTYSLSDKANRQTTFTVKQAPDFFISEDTREASKGVCRVEKVAATDIHPAYLKTIVTFSLGTLDIQRIYRIYDGCPAIACDTYLKGSVNSVFGGREENAADRKNIEFVEDMKSKSVTAILDQLYLKGQHWHAKAVEFWDVTDWNNNLLAERDVIAYRKNNYRGNLLFVRNGEEGNGFFFLKESPCSSVQLAYKGADFIAEFGKFMITGLGITEKDIREDTWTRTYGCVTGVYGEGELQALTALRSYQKNIRRHFRNRDEMVMMNTWGDRSQDTKVNEAFCLQELERAAKLGITHFQIDDGWQVGKSPNSAIAKGSFKNIWDNKDYWKPDPVKYPRGLAPIVKKGKKLGIEIGLWFNPSVQNDFVDWEKDAETLIGLYREYGIRIFKIDGLTIPTKKAEINLRNLFDKVLAETGNKVMFNLDVTASRRGGYHMFNEYGNIFLENRYTDWQNYYPYWTLRNLWMLSKYVPAEKLQIEFLNKWRNIKKYGDDPFAPHRYSFEYLFATTMAGQPLAWFEASNLPEEAFGIKDLVEKYKKVQYDFHQGTILPIGEEPSGRSWTGFQSLCHSKRGYFLIYREDNPSEEAWIETWLPEGVEVACTSILGNGRTMTTTVGRKGTIKVSLPEKNDFMLYRYEIR</sequence>
<dbReference type="InterPro" id="IPR013785">
    <property type="entry name" value="Aldolase_TIM"/>
</dbReference>
<dbReference type="Gene3D" id="3.20.20.70">
    <property type="entry name" value="Aldolase class I"/>
    <property type="match status" value="1"/>
</dbReference>
<proteinExistence type="predicted"/>
<dbReference type="Proteomes" id="UP000181870">
    <property type="component" value="Unassembled WGS sequence"/>
</dbReference>
<evidence type="ECO:0000313" key="2">
    <source>
        <dbReference type="EMBL" id="SDH10356.1"/>
    </source>
</evidence>
<dbReference type="RefSeq" id="WP_074635415.1">
    <property type="nucleotide sequence ID" value="NZ_FNDO01000001.1"/>
</dbReference>
<accession>A0A1G7ZP83</accession>
<reference evidence="2 3" key="1">
    <citation type="submission" date="2016-10" db="EMBL/GenBank/DDBJ databases">
        <authorList>
            <person name="de Groot N.N."/>
        </authorList>
    </citation>
    <scope>NUCLEOTIDE SEQUENCE [LARGE SCALE GENOMIC DNA]</scope>
    <source>
        <strain evidence="2 3">NLAE-zl-C57</strain>
    </source>
</reference>
<dbReference type="SUPFAM" id="SSF51445">
    <property type="entry name" value="(Trans)glycosidases"/>
    <property type="match status" value="1"/>
</dbReference>
<name>A0A1G7ZP83_BACOV</name>
<dbReference type="Pfam" id="PF02065">
    <property type="entry name" value="Melibiase"/>
    <property type="match status" value="1"/>
</dbReference>